<organism evidence="11 12">
    <name type="scientific">Phenylobacterium haematophilum</name>
    <dbReference type="NCBI Taxonomy" id="98513"/>
    <lineage>
        <taxon>Bacteria</taxon>
        <taxon>Pseudomonadati</taxon>
        <taxon>Pseudomonadota</taxon>
        <taxon>Alphaproteobacteria</taxon>
        <taxon>Caulobacterales</taxon>
        <taxon>Caulobacteraceae</taxon>
        <taxon>Phenylobacterium</taxon>
    </lineage>
</organism>
<protein>
    <submittedName>
        <fullName evidence="11">Polyvinyl alcohol dehydrogenase (Cytochrome)</fullName>
        <ecNumber evidence="11">1.1.2.6</ecNumber>
    </submittedName>
</protein>
<dbReference type="Gene3D" id="1.10.760.10">
    <property type="entry name" value="Cytochrome c-like domain"/>
    <property type="match status" value="1"/>
</dbReference>
<keyword evidence="3 8" id="KW-0349">Heme</keyword>
<keyword evidence="5 9" id="KW-0732">Signal</keyword>
<evidence type="ECO:0000256" key="5">
    <source>
        <dbReference type="ARBA" id="ARBA00022729"/>
    </source>
</evidence>
<dbReference type="SMART" id="SM00564">
    <property type="entry name" value="PQQ"/>
    <property type="match status" value="7"/>
</dbReference>
<keyword evidence="7 8" id="KW-0408">Iron</keyword>
<evidence type="ECO:0000313" key="12">
    <source>
        <dbReference type="Proteomes" id="UP000530564"/>
    </source>
</evidence>
<evidence type="ECO:0000256" key="4">
    <source>
        <dbReference type="ARBA" id="ARBA00022723"/>
    </source>
</evidence>
<keyword evidence="6 11" id="KW-0560">Oxidoreductase</keyword>
<dbReference type="RefSeq" id="WP_183776720.1">
    <property type="nucleotide sequence ID" value="NZ_JACIDK010000008.1"/>
</dbReference>
<dbReference type="InterPro" id="IPR036909">
    <property type="entry name" value="Cyt_c-like_dom_sf"/>
</dbReference>
<dbReference type="GO" id="GO:0009055">
    <property type="term" value="F:electron transfer activity"/>
    <property type="evidence" value="ECO:0007669"/>
    <property type="project" value="InterPro"/>
</dbReference>
<proteinExistence type="inferred from homology"/>
<sequence length="651" mass="68236">MIQRLPSRARAAIAPATLTALALVLGASLAAQASDNIAPPPDGEALYNERCAACHDNAVDRTPARDVLAKNPPSFIIASLTNGAMAPMADDLSGAEKAAIAAYITGTKLPPVAGDIDPNSIWGPSAANMPLDAPKCETPAPPIKLNAAAWNGWSPTSRNARYQEKPGLKAADVSRLKLKWAFNYPGAKNGQATIVGDWLFTTSMSGAVYALDAKTGCVRWRHEAEAATRSSVTVIPLPAGSPASHALFFSDWTKAAVALDARTGKQLWKTKVDDSAGLQMTGAPTVHDGKLFVPISSGVEAFAEYDGWECCKFRGSLVALDVVSGKVLWKTYTTAVEPKVFDTNRLGRPMWGPSGGAIWSAPTIDAKRGLVYVGTSNSYTDVPHDGTDAVMALDMATGEVRWKHQLLANDNYINGCWVGPGRREPAANCPKNLGPDFSIGNSPILQDLPGAKQLLLVGQKSGHVYALDPAAEGKIVWKRRIGPGSALGGIEFGMASDGQRLYVGVSDVLAGPEGKPGVYALRVTDGELLWSAPSPADPKCRWEGRWCHGAVSQAVSAMPGLVFAGAYDGIFRAYDARSGKVVWSYDTGSQPIAVLGGRQAYGGVMDGGGPTIAGGMVYVHSGYAGRSGASAGRDLTGADGNVLMAFSIDGK</sequence>
<comment type="cofactor">
    <cofactor evidence="1">
        <name>pyrroloquinoline quinone</name>
        <dbReference type="ChEBI" id="CHEBI:58442"/>
    </cofactor>
</comment>
<evidence type="ECO:0000256" key="7">
    <source>
        <dbReference type="ARBA" id="ARBA00023004"/>
    </source>
</evidence>
<dbReference type="Pfam" id="PF13442">
    <property type="entry name" value="Cytochrome_CBB3"/>
    <property type="match status" value="1"/>
</dbReference>
<evidence type="ECO:0000259" key="10">
    <source>
        <dbReference type="PROSITE" id="PS51007"/>
    </source>
</evidence>
<dbReference type="AlphaFoldDB" id="A0A840A7H1"/>
<feature type="signal peptide" evidence="9">
    <location>
        <begin position="1"/>
        <end position="33"/>
    </location>
</feature>
<dbReference type="Gene3D" id="2.140.10.10">
    <property type="entry name" value="Quinoprotein alcohol dehydrogenase-like superfamily"/>
    <property type="match status" value="2"/>
</dbReference>
<reference evidence="11 12" key="1">
    <citation type="submission" date="2020-08" db="EMBL/GenBank/DDBJ databases">
        <title>Genomic Encyclopedia of Type Strains, Phase IV (KMG-IV): sequencing the most valuable type-strain genomes for metagenomic binning, comparative biology and taxonomic classification.</title>
        <authorList>
            <person name="Goeker M."/>
        </authorList>
    </citation>
    <scope>NUCLEOTIDE SEQUENCE [LARGE SCALE GENOMIC DNA]</scope>
    <source>
        <strain evidence="11 12">DSM 21793</strain>
    </source>
</reference>
<dbReference type="EC" id="1.1.2.6" evidence="11"/>
<dbReference type="InterPro" id="IPR009056">
    <property type="entry name" value="Cyt_c-like_dom"/>
</dbReference>
<keyword evidence="12" id="KW-1185">Reference proteome</keyword>
<evidence type="ECO:0000256" key="1">
    <source>
        <dbReference type="ARBA" id="ARBA00001931"/>
    </source>
</evidence>
<dbReference type="PANTHER" id="PTHR32303">
    <property type="entry name" value="QUINOPROTEIN ALCOHOL DEHYDROGENASE (CYTOCHROME C)"/>
    <property type="match status" value="1"/>
</dbReference>
<dbReference type="Proteomes" id="UP000530564">
    <property type="component" value="Unassembled WGS sequence"/>
</dbReference>
<dbReference type="InterPro" id="IPR011047">
    <property type="entry name" value="Quinoprotein_ADH-like_sf"/>
</dbReference>
<accession>A0A840A7H1</accession>
<dbReference type="Pfam" id="PF01011">
    <property type="entry name" value="PQQ"/>
    <property type="match status" value="1"/>
</dbReference>
<dbReference type="InterPro" id="IPR002372">
    <property type="entry name" value="PQQ_rpt_dom"/>
</dbReference>
<dbReference type="SUPFAM" id="SSF50998">
    <property type="entry name" value="Quinoprotein alcohol dehydrogenase-like"/>
    <property type="match status" value="1"/>
</dbReference>
<evidence type="ECO:0000256" key="8">
    <source>
        <dbReference type="PROSITE-ProRule" id="PRU00433"/>
    </source>
</evidence>
<dbReference type="SUPFAM" id="SSF46626">
    <property type="entry name" value="Cytochrome c"/>
    <property type="match status" value="1"/>
</dbReference>
<dbReference type="Pfam" id="PF13360">
    <property type="entry name" value="PQQ_2"/>
    <property type="match status" value="1"/>
</dbReference>
<feature type="domain" description="Cytochrome c" evidence="10">
    <location>
        <begin position="38"/>
        <end position="108"/>
    </location>
</feature>
<gene>
    <name evidence="11" type="ORF">GGQ61_004034</name>
</gene>
<comment type="similarity">
    <text evidence="2">Belongs to the bacterial PQQ dehydrogenase family.</text>
</comment>
<evidence type="ECO:0000313" key="11">
    <source>
        <dbReference type="EMBL" id="MBB3893292.1"/>
    </source>
</evidence>
<comment type="caution">
    <text evidence="11">The sequence shown here is derived from an EMBL/GenBank/DDBJ whole genome shotgun (WGS) entry which is preliminary data.</text>
</comment>
<dbReference type="GO" id="GO:0020037">
    <property type="term" value="F:heme binding"/>
    <property type="evidence" value="ECO:0007669"/>
    <property type="project" value="InterPro"/>
</dbReference>
<evidence type="ECO:0000256" key="9">
    <source>
        <dbReference type="SAM" id="SignalP"/>
    </source>
</evidence>
<evidence type="ECO:0000256" key="2">
    <source>
        <dbReference type="ARBA" id="ARBA00008156"/>
    </source>
</evidence>
<dbReference type="InterPro" id="IPR018391">
    <property type="entry name" value="PQQ_b-propeller_rpt"/>
</dbReference>
<dbReference type="EMBL" id="JACIDK010000008">
    <property type="protein sequence ID" value="MBB3893292.1"/>
    <property type="molecule type" value="Genomic_DNA"/>
</dbReference>
<dbReference type="PANTHER" id="PTHR32303:SF10">
    <property type="entry name" value="OUTER MEMBRANE PROTEIN ASSEMBLY FACTOR BAMB"/>
    <property type="match status" value="1"/>
</dbReference>
<evidence type="ECO:0000256" key="3">
    <source>
        <dbReference type="ARBA" id="ARBA00022617"/>
    </source>
</evidence>
<dbReference type="GO" id="GO:0046872">
    <property type="term" value="F:metal ion binding"/>
    <property type="evidence" value="ECO:0007669"/>
    <property type="project" value="UniProtKB-KW"/>
</dbReference>
<name>A0A840A7H1_9CAUL</name>
<keyword evidence="4 8" id="KW-0479">Metal-binding</keyword>
<evidence type="ECO:0000256" key="6">
    <source>
        <dbReference type="ARBA" id="ARBA00023002"/>
    </source>
</evidence>
<dbReference type="PROSITE" id="PS51007">
    <property type="entry name" value="CYTC"/>
    <property type="match status" value="1"/>
</dbReference>
<dbReference type="GO" id="GO:0047059">
    <property type="term" value="F:polyvinyl alcohol dehydrogenase (cytochrome) activity"/>
    <property type="evidence" value="ECO:0007669"/>
    <property type="project" value="UniProtKB-EC"/>
</dbReference>
<feature type="chain" id="PRO_5032546512" evidence="9">
    <location>
        <begin position="34"/>
        <end position="651"/>
    </location>
</feature>